<proteinExistence type="predicted"/>
<reference evidence="2" key="2">
    <citation type="submission" date="2021-02" db="EMBL/GenBank/DDBJ databases">
        <authorList>
            <person name="Kimball J.A."/>
            <person name="Haas M.W."/>
            <person name="Macchietto M."/>
            <person name="Kono T."/>
            <person name="Duquette J."/>
            <person name="Shao M."/>
        </authorList>
    </citation>
    <scope>NUCLEOTIDE SEQUENCE</scope>
    <source>
        <tissue evidence="2">Fresh leaf tissue</tissue>
    </source>
</reference>
<gene>
    <name evidence="2" type="ORF">GUJ93_ZPchr0012g20938</name>
</gene>
<evidence type="ECO:0000313" key="2">
    <source>
        <dbReference type="EMBL" id="KAG8095355.1"/>
    </source>
</evidence>
<keyword evidence="3" id="KW-1185">Reference proteome</keyword>
<name>A0A8J5WPR6_ZIZPA</name>
<feature type="region of interest" description="Disordered" evidence="1">
    <location>
        <begin position="55"/>
        <end position="74"/>
    </location>
</feature>
<reference evidence="2" key="1">
    <citation type="journal article" date="2021" name="bioRxiv">
        <title>Whole Genome Assembly and Annotation of Northern Wild Rice, Zizania palustris L., Supports a Whole Genome Duplication in the Zizania Genus.</title>
        <authorList>
            <person name="Haas M."/>
            <person name="Kono T."/>
            <person name="Macchietto M."/>
            <person name="Millas R."/>
            <person name="McGilp L."/>
            <person name="Shao M."/>
            <person name="Duquette J."/>
            <person name="Hirsch C.N."/>
            <person name="Kimball J."/>
        </authorList>
    </citation>
    <scope>NUCLEOTIDE SEQUENCE</scope>
    <source>
        <tissue evidence="2">Fresh leaf tissue</tissue>
    </source>
</reference>
<dbReference type="Proteomes" id="UP000729402">
    <property type="component" value="Unassembled WGS sequence"/>
</dbReference>
<organism evidence="2 3">
    <name type="scientific">Zizania palustris</name>
    <name type="common">Northern wild rice</name>
    <dbReference type="NCBI Taxonomy" id="103762"/>
    <lineage>
        <taxon>Eukaryota</taxon>
        <taxon>Viridiplantae</taxon>
        <taxon>Streptophyta</taxon>
        <taxon>Embryophyta</taxon>
        <taxon>Tracheophyta</taxon>
        <taxon>Spermatophyta</taxon>
        <taxon>Magnoliopsida</taxon>
        <taxon>Liliopsida</taxon>
        <taxon>Poales</taxon>
        <taxon>Poaceae</taxon>
        <taxon>BOP clade</taxon>
        <taxon>Oryzoideae</taxon>
        <taxon>Oryzeae</taxon>
        <taxon>Zizaniinae</taxon>
        <taxon>Zizania</taxon>
    </lineage>
</organism>
<evidence type="ECO:0000256" key="1">
    <source>
        <dbReference type="SAM" id="MobiDB-lite"/>
    </source>
</evidence>
<protein>
    <submittedName>
        <fullName evidence="2">Uncharacterized protein</fullName>
    </submittedName>
</protein>
<evidence type="ECO:0000313" key="3">
    <source>
        <dbReference type="Proteomes" id="UP000729402"/>
    </source>
</evidence>
<sequence>MKGLFKSKPRTLADVVRLNCFCSCGSALLLGFCLTALTPSLPCAHQQEALKQQAVAVQKHSNRHNNSPEAQQQSTSEIQFYLKILGAGI</sequence>
<feature type="compositionally biased region" description="Polar residues" evidence="1">
    <location>
        <begin position="64"/>
        <end position="74"/>
    </location>
</feature>
<accession>A0A8J5WPR6</accession>
<comment type="caution">
    <text evidence="2">The sequence shown here is derived from an EMBL/GenBank/DDBJ whole genome shotgun (WGS) entry which is preliminary data.</text>
</comment>
<dbReference type="AlphaFoldDB" id="A0A8J5WPR6"/>
<dbReference type="EMBL" id="JAAALK010000080">
    <property type="protein sequence ID" value="KAG8095355.1"/>
    <property type="molecule type" value="Genomic_DNA"/>
</dbReference>